<organism evidence="1 2">
    <name type="scientific">Caerostris extrusa</name>
    <name type="common">Bark spider</name>
    <name type="synonym">Caerostris bankana</name>
    <dbReference type="NCBI Taxonomy" id="172846"/>
    <lineage>
        <taxon>Eukaryota</taxon>
        <taxon>Metazoa</taxon>
        <taxon>Ecdysozoa</taxon>
        <taxon>Arthropoda</taxon>
        <taxon>Chelicerata</taxon>
        <taxon>Arachnida</taxon>
        <taxon>Araneae</taxon>
        <taxon>Araneomorphae</taxon>
        <taxon>Entelegynae</taxon>
        <taxon>Araneoidea</taxon>
        <taxon>Araneidae</taxon>
        <taxon>Caerostris</taxon>
    </lineage>
</organism>
<accession>A0AAV4XX74</accession>
<dbReference type="EMBL" id="BPLR01001035">
    <property type="protein sequence ID" value="GIY99354.1"/>
    <property type="molecule type" value="Genomic_DNA"/>
</dbReference>
<evidence type="ECO:0000313" key="1">
    <source>
        <dbReference type="EMBL" id="GIY99354.1"/>
    </source>
</evidence>
<comment type="caution">
    <text evidence="1">The sequence shown here is derived from an EMBL/GenBank/DDBJ whole genome shotgun (WGS) entry which is preliminary data.</text>
</comment>
<dbReference type="Proteomes" id="UP001054945">
    <property type="component" value="Unassembled WGS sequence"/>
</dbReference>
<reference evidence="1 2" key="1">
    <citation type="submission" date="2021-06" db="EMBL/GenBank/DDBJ databases">
        <title>Caerostris extrusa draft genome.</title>
        <authorList>
            <person name="Kono N."/>
            <person name="Arakawa K."/>
        </authorList>
    </citation>
    <scope>NUCLEOTIDE SEQUENCE [LARGE SCALE GENOMIC DNA]</scope>
</reference>
<gene>
    <name evidence="1" type="ORF">CEXT_85031</name>
</gene>
<dbReference type="AlphaFoldDB" id="A0AAV4XX74"/>
<evidence type="ECO:0000313" key="2">
    <source>
        <dbReference type="Proteomes" id="UP001054945"/>
    </source>
</evidence>
<proteinExistence type="predicted"/>
<protein>
    <submittedName>
        <fullName evidence="1">Uncharacterized protein</fullName>
    </submittedName>
</protein>
<name>A0AAV4XX74_CAEEX</name>
<keyword evidence="2" id="KW-1185">Reference proteome</keyword>
<sequence>MHVTNGPRAGGACLRRIAERKVLAEAEELTGHRRKQRGEERKLTAKSSNCSLFAPMRKKQRFSSSGC</sequence>